<dbReference type="InterPro" id="IPR050445">
    <property type="entry name" value="Bact_polysacc_biosynth/exp"/>
</dbReference>
<evidence type="ECO:0000313" key="8">
    <source>
        <dbReference type="EMBL" id="HAJ5960595.1"/>
    </source>
</evidence>
<sequence length="151" mass="16485">MTSVMNNKPSPVDSDDIDLGRLIGELIDHRKLIVAITTGFTVIAVFYALLATPIYQANALVQVEQKQGNTILSNLSQILPDSQPQSAPEITLLQSRMILGKTVDDLGLQTQIKQKFFPVIGRGLARIMGNKLGAIEVKDLYLPDNKSGENP</sequence>
<organism evidence="8">
    <name type="scientific">Escherichia coli</name>
    <dbReference type="NCBI Taxonomy" id="562"/>
    <lineage>
        <taxon>Bacteria</taxon>
        <taxon>Pseudomonadati</taxon>
        <taxon>Pseudomonadota</taxon>
        <taxon>Gammaproteobacteria</taxon>
        <taxon>Enterobacterales</taxon>
        <taxon>Enterobacteriaceae</taxon>
        <taxon>Escherichia</taxon>
    </lineage>
</organism>
<dbReference type="InterPro" id="IPR003856">
    <property type="entry name" value="LPS_length_determ_N"/>
</dbReference>
<evidence type="ECO:0000256" key="5">
    <source>
        <dbReference type="ARBA" id="ARBA00023136"/>
    </source>
</evidence>
<evidence type="ECO:0000256" key="6">
    <source>
        <dbReference type="SAM" id="Phobius"/>
    </source>
</evidence>
<feature type="non-terminal residue" evidence="8">
    <location>
        <position position="151"/>
    </location>
</feature>
<keyword evidence="3 6" id="KW-0812">Transmembrane</keyword>
<feature type="domain" description="Polysaccharide chain length determinant N-terminal" evidence="7">
    <location>
        <begin position="15"/>
        <end position="106"/>
    </location>
</feature>
<comment type="subcellular location">
    <subcellularLocation>
        <location evidence="1">Cell membrane</location>
        <topology evidence="1">Multi-pass membrane protein</topology>
    </subcellularLocation>
</comment>
<comment type="caution">
    <text evidence="8">The sequence shown here is derived from an EMBL/GenBank/DDBJ whole genome shotgun (WGS) entry which is preliminary data.</text>
</comment>
<dbReference type="Proteomes" id="UP000846355">
    <property type="component" value="Unassembled WGS sequence"/>
</dbReference>
<protein>
    <submittedName>
        <fullName evidence="8">Tyrosine-protein kinase</fullName>
        <ecNumber evidence="8">2.7.10.2</ecNumber>
    </submittedName>
</protein>
<dbReference type="EC" id="2.7.10.2" evidence="8"/>
<dbReference type="PANTHER" id="PTHR32309">
    <property type="entry name" value="TYROSINE-PROTEIN KINASE"/>
    <property type="match status" value="1"/>
</dbReference>
<feature type="transmembrane region" description="Helical" evidence="6">
    <location>
        <begin position="32"/>
        <end position="55"/>
    </location>
</feature>
<evidence type="ECO:0000256" key="2">
    <source>
        <dbReference type="ARBA" id="ARBA00022475"/>
    </source>
</evidence>
<evidence type="ECO:0000256" key="4">
    <source>
        <dbReference type="ARBA" id="ARBA00022989"/>
    </source>
</evidence>
<gene>
    <name evidence="8" type="ORF">HMV95_20395</name>
</gene>
<reference evidence="8" key="2">
    <citation type="submission" date="2018-12" db="EMBL/GenBank/DDBJ databases">
        <authorList>
            <consortium name="NCBI Pathogen Detection Project"/>
        </authorList>
    </citation>
    <scope>NUCLEOTIDE SEQUENCE</scope>
    <source>
        <strain evidence="8">EuSCAPE_DE065</strain>
    </source>
</reference>
<dbReference type="GO" id="GO:0004715">
    <property type="term" value="F:non-membrane spanning protein tyrosine kinase activity"/>
    <property type="evidence" value="ECO:0007669"/>
    <property type="project" value="UniProtKB-EC"/>
</dbReference>
<keyword evidence="5 6" id="KW-0472">Membrane</keyword>
<dbReference type="GO" id="GO:0005886">
    <property type="term" value="C:plasma membrane"/>
    <property type="evidence" value="ECO:0007669"/>
    <property type="project" value="UniProtKB-SubCell"/>
</dbReference>
<keyword evidence="8" id="KW-0418">Kinase</keyword>
<evidence type="ECO:0000256" key="1">
    <source>
        <dbReference type="ARBA" id="ARBA00004651"/>
    </source>
</evidence>
<name>A0A831GTW4_ECOLX</name>
<dbReference type="AlphaFoldDB" id="A0A831GTW4"/>
<evidence type="ECO:0000259" key="7">
    <source>
        <dbReference type="Pfam" id="PF02706"/>
    </source>
</evidence>
<proteinExistence type="predicted"/>
<keyword evidence="2" id="KW-1003">Cell membrane</keyword>
<keyword evidence="8" id="KW-0808">Transferase</keyword>
<dbReference type="EMBL" id="DABHXT010000042">
    <property type="protein sequence ID" value="HAJ5960595.1"/>
    <property type="molecule type" value="Genomic_DNA"/>
</dbReference>
<keyword evidence="4 6" id="KW-1133">Transmembrane helix</keyword>
<dbReference type="Pfam" id="PF02706">
    <property type="entry name" value="Wzz"/>
    <property type="match status" value="1"/>
</dbReference>
<dbReference type="PANTHER" id="PTHR32309:SF32">
    <property type="entry name" value="TYROSINE-PROTEIN KINASE ETK-RELATED"/>
    <property type="match status" value="1"/>
</dbReference>
<accession>A0A831GTW4</accession>
<evidence type="ECO:0000256" key="3">
    <source>
        <dbReference type="ARBA" id="ARBA00022692"/>
    </source>
</evidence>
<reference evidence="8" key="1">
    <citation type="journal article" date="2018" name="Genome Biol.">
        <title>SKESA: strategic k-mer extension for scrupulous assemblies.</title>
        <authorList>
            <person name="Souvorov A."/>
            <person name="Agarwala R."/>
            <person name="Lipman D.J."/>
        </authorList>
    </citation>
    <scope>NUCLEOTIDE SEQUENCE [LARGE SCALE GENOMIC DNA]</scope>
    <source>
        <strain evidence="8">EuSCAPE_DE065</strain>
    </source>
</reference>